<gene>
    <name evidence="1" type="ORF">BBK14_24405</name>
</gene>
<dbReference type="EMBL" id="MAXA01000240">
    <property type="protein sequence ID" value="OHV23267.1"/>
    <property type="molecule type" value="Genomic_DNA"/>
</dbReference>
<organism evidence="1 2">
    <name type="scientific">Parafrankia soli</name>
    <dbReference type="NCBI Taxonomy" id="2599596"/>
    <lineage>
        <taxon>Bacteria</taxon>
        <taxon>Bacillati</taxon>
        <taxon>Actinomycetota</taxon>
        <taxon>Actinomycetes</taxon>
        <taxon>Frankiales</taxon>
        <taxon>Frankiaceae</taxon>
        <taxon>Parafrankia</taxon>
    </lineage>
</organism>
<protein>
    <submittedName>
        <fullName evidence="1">Uncharacterized protein</fullName>
    </submittedName>
</protein>
<reference evidence="2" key="1">
    <citation type="submission" date="2016-07" db="EMBL/GenBank/DDBJ databases">
        <title>Frankia sp. NRRL B-16219 Genome sequencing.</title>
        <authorList>
            <person name="Ghodhbane-Gtari F."/>
            <person name="Swanson E."/>
            <person name="Gueddou A."/>
            <person name="Louati M."/>
            <person name="Nouioui I."/>
            <person name="Hezbri K."/>
            <person name="Abebe-Akele F."/>
            <person name="Simpson S."/>
            <person name="Morris K."/>
            <person name="Thomas K."/>
            <person name="Gtari M."/>
            <person name="Tisa L.S."/>
        </authorList>
    </citation>
    <scope>NUCLEOTIDE SEQUENCE [LARGE SCALE GENOMIC DNA]</scope>
    <source>
        <strain evidence="2">NRRL B-16219</strain>
    </source>
</reference>
<evidence type="ECO:0000313" key="2">
    <source>
        <dbReference type="Proteomes" id="UP000179769"/>
    </source>
</evidence>
<dbReference type="Proteomes" id="UP000179769">
    <property type="component" value="Unassembled WGS sequence"/>
</dbReference>
<accession>A0A1S1PPQ3</accession>
<proteinExistence type="predicted"/>
<dbReference type="AlphaFoldDB" id="A0A1S1PPQ3"/>
<keyword evidence="2" id="KW-1185">Reference proteome</keyword>
<comment type="caution">
    <text evidence="1">The sequence shown here is derived from an EMBL/GenBank/DDBJ whole genome shotgun (WGS) entry which is preliminary data.</text>
</comment>
<sequence>MDPAVLAKQADALRAGLALLAIVNGAVPLRISAPAEGLLYVTPGRGLEYRSDVEEDEYNLAVLRMLSEILGRPLIVGGGSGSYLSVRITLVLFDVEVEIYEVVNTPEGRDIARQLATPAPSGVAA</sequence>
<name>A0A1S1PPQ3_9ACTN</name>
<evidence type="ECO:0000313" key="1">
    <source>
        <dbReference type="EMBL" id="OHV23267.1"/>
    </source>
</evidence>